<gene>
    <name evidence="4" type="ORF">GCM10008959_14320</name>
</gene>
<evidence type="ECO:0000256" key="1">
    <source>
        <dbReference type="ARBA" id="ARBA00022741"/>
    </source>
</evidence>
<keyword evidence="2" id="KW-0067">ATP-binding</keyword>
<dbReference type="Proteomes" id="UP000634308">
    <property type="component" value="Unassembled WGS sequence"/>
</dbReference>
<feature type="transmembrane region" description="Helical" evidence="3">
    <location>
        <begin position="22"/>
        <end position="41"/>
    </location>
</feature>
<evidence type="ECO:0000313" key="4">
    <source>
        <dbReference type="EMBL" id="GGR53938.1"/>
    </source>
</evidence>
<evidence type="ECO:0000313" key="5">
    <source>
        <dbReference type="Proteomes" id="UP000634308"/>
    </source>
</evidence>
<keyword evidence="3" id="KW-1133">Transmembrane helix</keyword>
<dbReference type="PANTHER" id="PTHR32309:SF31">
    <property type="entry name" value="CAPSULAR EXOPOLYSACCHARIDE FAMILY"/>
    <property type="match status" value="1"/>
</dbReference>
<keyword evidence="3" id="KW-0812">Transmembrane</keyword>
<dbReference type="RefSeq" id="WP_189064310.1">
    <property type="nucleotide sequence ID" value="NZ_BMQM01000007.1"/>
</dbReference>
<keyword evidence="3" id="KW-0472">Membrane</keyword>
<organism evidence="4 5">
    <name type="scientific">Deinococcus seoulensis</name>
    <dbReference type="NCBI Taxonomy" id="1837379"/>
    <lineage>
        <taxon>Bacteria</taxon>
        <taxon>Thermotogati</taxon>
        <taxon>Deinococcota</taxon>
        <taxon>Deinococci</taxon>
        <taxon>Deinococcales</taxon>
        <taxon>Deinococcaceae</taxon>
        <taxon>Deinococcus</taxon>
    </lineage>
</organism>
<evidence type="ECO:0000256" key="3">
    <source>
        <dbReference type="SAM" id="Phobius"/>
    </source>
</evidence>
<accession>A0ABQ2RT55</accession>
<protein>
    <submittedName>
        <fullName evidence="4">ExoP</fullName>
    </submittedName>
</protein>
<dbReference type="Pfam" id="PF10609">
    <property type="entry name" value="ParA"/>
    <property type="match status" value="1"/>
</dbReference>
<dbReference type="PANTHER" id="PTHR32309">
    <property type="entry name" value="TYROSINE-PROTEIN KINASE"/>
    <property type="match status" value="1"/>
</dbReference>
<dbReference type="CDD" id="cd05387">
    <property type="entry name" value="BY-kinase"/>
    <property type="match status" value="1"/>
</dbReference>
<keyword evidence="5" id="KW-1185">Reference proteome</keyword>
<dbReference type="InterPro" id="IPR005702">
    <property type="entry name" value="Wzc-like_C"/>
</dbReference>
<reference evidence="5" key="1">
    <citation type="journal article" date="2019" name="Int. J. Syst. Evol. Microbiol.">
        <title>The Global Catalogue of Microorganisms (GCM) 10K type strain sequencing project: providing services to taxonomists for standard genome sequencing and annotation.</title>
        <authorList>
            <consortium name="The Broad Institute Genomics Platform"/>
            <consortium name="The Broad Institute Genome Sequencing Center for Infectious Disease"/>
            <person name="Wu L."/>
            <person name="Ma J."/>
        </authorList>
    </citation>
    <scope>NUCLEOTIDE SEQUENCE [LARGE SCALE GENOMIC DNA]</scope>
    <source>
        <strain evidence="5">JCM 31404</strain>
    </source>
</reference>
<dbReference type="InterPro" id="IPR033756">
    <property type="entry name" value="YlxH/NBP35"/>
</dbReference>
<dbReference type="InterPro" id="IPR050445">
    <property type="entry name" value="Bact_polysacc_biosynth/exp"/>
</dbReference>
<dbReference type="InterPro" id="IPR027417">
    <property type="entry name" value="P-loop_NTPase"/>
</dbReference>
<dbReference type="SUPFAM" id="SSF52540">
    <property type="entry name" value="P-loop containing nucleoside triphosphate hydrolases"/>
    <property type="match status" value="1"/>
</dbReference>
<feature type="transmembrane region" description="Helical" evidence="3">
    <location>
        <begin position="253"/>
        <end position="271"/>
    </location>
</feature>
<proteinExistence type="predicted"/>
<comment type="caution">
    <text evidence="4">The sequence shown here is derived from an EMBL/GenBank/DDBJ whole genome shotgun (WGS) entry which is preliminary data.</text>
</comment>
<name>A0ABQ2RT55_9DEIO</name>
<dbReference type="EMBL" id="BMQM01000007">
    <property type="protein sequence ID" value="GGR53938.1"/>
    <property type="molecule type" value="Genomic_DNA"/>
</dbReference>
<dbReference type="Gene3D" id="3.40.50.300">
    <property type="entry name" value="P-loop containing nucleotide triphosphate hydrolases"/>
    <property type="match status" value="1"/>
</dbReference>
<sequence>MTGEIKRDELDLAQVFRAVRRHWLPVLALTLLVVFGVYFAAQRQARVYEATGSVMAASSDVGNSVANTGVVATPQLPQGAVAEVLQSRSVVLRIIELIRESELPEANRTVIADQLQSELNRNGFKLVTVRARVDAQQRGIYELRALSGTPEGARVLTDSAMKALLEWDAARAKRGITLAKQTLQGQVDSLDAQIAALPTSGAEREALAVARGQARLNLSQVQVLEQVATGNLVLLSEANTSNSPISPKPLRNAVLAGVLALMGGFGLAVLVDALSRRVRSSADLLSLNVPVIGELPKLRRAQRSLVVNAVSSGELYEPTGFIRANLSAVVNENAGRASTFVLTSARPGEGKSTVVVSLATSFAASGKRVLIMDLDVHRPTQHEYWNLTGRSWVPLSGSVQAGQTTLLQAVQHPEQASAVDLGNGVFLLPASQATRREAGLLTTRAFAEQIKAWTEGFDVVLLDSAPVLSVADALVIGPQTDGMVLVVEANGTSMVEIQRMLQSVNVASVKLLGIVLNKLSRNQGYGYTYGRSYTRDE</sequence>
<keyword evidence="1" id="KW-0547">Nucleotide-binding</keyword>
<evidence type="ECO:0000256" key="2">
    <source>
        <dbReference type="ARBA" id="ARBA00022840"/>
    </source>
</evidence>